<dbReference type="Gene3D" id="3.40.50.12780">
    <property type="entry name" value="N-terminal domain of ligase-like"/>
    <property type="match status" value="1"/>
</dbReference>
<name>A0A024QDH9_9BACI</name>
<dbReference type="PANTHER" id="PTHR43859">
    <property type="entry name" value="ACYL-ACTIVATING ENZYME"/>
    <property type="match status" value="1"/>
</dbReference>
<gene>
    <name evidence="6" type="ORF">BN990_02638</name>
</gene>
<dbReference type="GO" id="GO:0016874">
    <property type="term" value="F:ligase activity"/>
    <property type="evidence" value="ECO:0007669"/>
    <property type="project" value="UniProtKB-KW"/>
</dbReference>
<accession>A0A024QDH9</accession>
<proteinExistence type="inferred from homology"/>
<keyword evidence="3" id="KW-0276">Fatty acid metabolism</keyword>
<comment type="caution">
    <text evidence="6">The sequence shown here is derived from an EMBL/GenBank/DDBJ whole genome shotgun (WGS) entry which is preliminary data.</text>
</comment>
<evidence type="ECO:0000313" key="7">
    <source>
        <dbReference type="Proteomes" id="UP000028875"/>
    </source>
</evidence>
<sequence>MSQTKIRVINSMGEEVAHNGMELGDIIVKGHGTLQHATNHSSMEDGWIYTGDKGIIDEQGNIQVKEPYKDIPNDQGTISTVKLEQLLSQHQQINEAAVVPIPHQSLGEIAHAFVVLQPNQCLTAQEVMDYCRNNIEEAYCPHSVSFVEELPKTSSGKILKVELQKWI</sequence>
<dbReference type="AlphaFoldDB" id="A0A024QDH9"/>
<dbReference type="RefSeq" id="WP_021291781.1">
    <property type="nucleotide sequence ID" value="NZ_BNER01000004.1"/>
</dbReference>
<dbReference type="InterPro" id="IPR042099">
    <property type="entry name" value="ANL_N_sf"/>
</dbReference>
<evidence type="ECO:0000256" key="1">
    <source>
        <dbReference type="ARBA" id="ARBA00006432"/>
    </source>
</evidence>
<dbReference type="InterPro" id="IPR045851">
    <property type="entry name" value="AMP-bd_C_sf"/>
</dbReference>
<evidence type="ECO:0000259" key="5">
    <source>
        <dbReference type="Pfam" id="PF13193"/>
    </source>
</evidence>
<protein>
    <submittedName>
        <fullName evidence="6">Long-chain-fatty-acid--CoA ligase</fullName>
    </submittedName>
</protein>
<evidence type="ECO:0000256" key="2">
    <source>
        <dbReference type="ARBA" id="ARBA00022598"/>
    </source>
</evidence>
<reference evidence="6 7" key="1">
    <citation type="submission" date="2014-03" db="EMBL/GenBank/DDBJ databases">
        <authorList>
            <person name="Urmite Genomes U."/>
        </authorList>
    </citation>
    <scope>NUCLEOTIDE SEQUENCE [LARGE SCALE GENOMIC DNA]</scope>
    <source>
        <strain evidence="6 7">Vm-5</strain>
    </source>
</reference>
<dbReference type="PANTHER" id="PTHR43859:SF4">
    <property type="entry name" value="BUTANOATE--COA LIGASE AAE1-RELATED"/>
    <property type="match status" value="1"/>
</dbReference>
<dbReference type="SUPFAM" id="SSF56801">
    <property type="entry name" value="Acetyl-CoA synthetase-like"/>
    <property type="match status" value="1"/>
</dbReference>
<dbReference type="InterPro" id="IPR025110">
    <property type="entry name" value="AMP-bd_C"/>
</dbReference>
<dbReference type="OrthoDB" id="9803968at2"/>
<keyword evidence="7" id="KW-1185">Reference proteome</keyword>
<dbReference type="STRING" id="1462526.BN990_02638"/>
<dbReference type="eggNOG" id="COG0318">
    <property type="taxonomic scope" value="Bacteria"/>
</dbReference>
<keyword evidence="4" id="KW-0443">Lipid metabolism</keyword>
<reference evidence="7" key="2">
    <citation type="submission" date="2014-05" db="EMBL/GenBank/DDBJ databases">
        <title>Draft genome sequence of Virgibacillus massiliensis Vm-5.</title>
        <authorList>
            <person name="Khelaifia S."/>
            <person name="Croce O."/>
            <person name="Lagier J.C."/>
            <person name="Raoult D."/>
        </authorList>
    </citation>
    <scope>NUCLEOTIDE SEQUENCE [LARGE SCALE GENOMIC DNA]</scope>
    <source>
        <strain evidence="7">Vm-5</strain>
    </source>
</reference>
<evidence type="ECO:0000256" key="3">
    <source>
        <dbReference type="ARBA" id="ARBA00022832"/>
    </source>
</evidence>
<dbReference type="Pfam" id="PF13193">
    <property type="entry name" value="AMP-binding_C"/>
    <property type="match status" value="1"/>
</dbReference>
<evidence type="ECO:0000313" key="6">
    <source>
        <dbReference type="EMBL" id="CDQ40317.1"/>
    </source>
</evidence>
<dbReference type="Proteomes" id="UP000028875">
    <property type="component" value="Unassembled WGS sequence"/>
</dbReference>
<feature type="domain" description="AMP-binding enzyme C-terminal" evidence="5">
    <location>
        <begin position="82"/>
        <end position="157"/>
    </location>
</feature>
<dbReference type="GO" id="GO:0006631">
    <property type="term" value="P:fatty acid metabolic process"/>
    <property type="evidence" value="ECO:0007669"/>
    <property type="project" value="UniProtKB-KW"/>
</dbReference>
<organism evidence="6 7">
    <name type="scientific">Virgibacillus massiliensis</name>
    <dbReference type="NCBI Taxonomy" id="1462526"/>
    <lineage>
        <taxon>Bacteria</taxon>
        <taxon>Bacillati</taxon>
        <taxon>Bacillota</taxon>
        <taxon>Bacilli</taxon>
        <taxon>Bacillales</taxon>
        <taxon>Bacillaceae</taxon>
        <taxon>Virgibacillus</taxon>
    </lineage>
</organism>
<evidence type="ECO:0000256" key="4">
    <source>
        <dbReference type="ARBA" id="ARBA00023098"/>
    </source>
</evidence>
<keyword evidence="2 6" id="KW-0436">Ligase</keyword>
<dbReference type="EMBL" id="CCDP010000001">
    <property type="protein sequence ID" value="CDQ40317.1"/>
    <property type="molecule type" value="Genomic_DNA"/>
</dbReference>
<dbReference type="Gene3D" id="3.30.300.30">
    <property type="match status" value="1"/>
</dbReference>
<comment type="similarity">
    <text evidence="1">Belongs to the ATP-dependent AMP-binding enzyme family.</text>
</comment>